<accession>A0A644Z4B2</accession>
<evidence type="ECO:0000313" key="3">
    <source>
        <dbReference type="EMBL" id="MPM35730.1"/>
    </source>
</evidence>
<feature type="compositionally biased region" description="Low complexity" evidence="1">
    <location>
        <begin position="160"/>
        <end position="171"/>
    </location>
</feature>
<dbReference type="Gene3D" id="3.90.1210.10">
    <property type="entry name" value="Antifreeze-like/N-acetylneuraminic acid synthase C-terminal domain"/>
    <property type="match status" value="1"/>
</dbReference>
<dbReference type="EMBL" id="VSSQ01007379">
    <property type="protein sequence ID" value="MPM35730.1"/>
    <property type="molecule type" value="Genomic_DNA"/>
</dbReference>
<dbReference type="AlphaFoldDB" id="A0A644Z4B2"/>
<feature type="domain" description="SAF" evidence="2">
    <location>
        <begin position="37"/>
        <end position="99"/>
    </location>
</feature>
<dbReference type="NCBIfam" id="TIGR03177">
    <property type="entry name" value="pilus_cpaB"/>
    <property type="match status" value="1"/>
</dbReference>
<reference evidence="3" key="1">
    <citation type="submission" date="2019-08" db="EMBL/GenBank/DDBJ databases">
        <authorList>
            <person name="Kucharzyk K."/>
            <person name="Murdoch R.W."/>
            <person name="Higgins S."/>
            <person name="Loffler F."/>
        </authorList>
    </citation>
    <scope>NUCLEOTIDE SEQUENCE</scope>
</reference>
<dbReference type="InterPro" id="IPR013974">
    <property type="entry name" value="SAF"/>
</dbReference>
<evidence type="ECO:0000259" key="2">
    <source>
        <dbReference type="SMART" id="SM00858"/>
    </source>
</evidence>
<name>A0A644Z4B2_9ZZZZ</name>
<dbReference type="InterPro" id="IPR036732">
    <property type="entry name" value="AFP_Neu5c_C_sf"/>
</dbReference>
<dbReference type="CDD" id="cd11614">
    <property type="entry name" value="SAF_CpaB_FlgA_like"/>
    <property type="match status" value="1"/>
</dbReference>
<dbReference type="Pfam" id="PF16976">
    <property type="entry name" value="RcpC"/>
    <property type="match status" value="1"/>
</dbReference>
<feature type="region of interest" description="Disordered" evidence="1">
    <location>
        <begin position="155"/>
        <end position="177"/>
    </location>
</feature>
<protein>
    <recommendedName>
        <fullName evidence="2">SAF domain-containing protein</fullName>
    </recommendedName>
</protein>
<dbReference type="InterPro" id="IPR031571">
    <property type="entry name" value="RcpC_dom"/>
</dbReference>
<dbReference type="SUPFAM" id="SSF51269">
    <property type="entry name" value="AFP III-like domain"/>
    <property type="match status" value="1"/>
</dbReference>
<dbReference type="InterPro" id="IPR017592">
    <property type="entry name" value="Pilus_assmbl_Flp-typ_CpaB"/>
</dbReference>
<gene>
    <name evidence="3" type="ORF">SDC9_82323</name>
</gene>
<proteinExistence type="predicted"/>
<sequence length="264" mass="27568">MKKIVVFALIAALCAGVLLYYYLGNLEAQKQVKVEYEQVVVAATNIPAYTPITNEMVTFKQIPQGFAHPLAAHSVEEVVGFVTESALIEGEQILPTKLKQLGQTESGLSYIVPEGMRAVTVAVDEVSGVAGFIQRGDYVDVISYTSTSYDMTAAKPQQDEAATGEQTAAAGSSGGPSQGTTLIAAQNVCVAAVGTSLSSSGAVTEDGGPASYTSVTLFLSPEDAMRVIQGSRSGSIVLVMRASGDHTGNLQNPIVNDSLLEKAE</sequence>
<organism evidence="3">
    <name type="scientific">bioreactor metagenome</name>
    <dbReference type="NCBI Taxonomy" id="1076179"/>
    <lineage>
        <taxon>unclassified sequences</taxon>
        <taxon>metagenomes</taxon>
        <taxon>ecological metagenomes</taxon>
    </lineage>
</organism>
<comment type="caution">
    <text evidence="3">The sequence shown here is derived from an EMBL/GenBank/DDBJ whole genome shotgun (WGS) entry which is preliminary data.</text>
</comment>
<dbReference type="SMART" id="SM00858">
    <property type="entry name" value="SAF"/>
    <property type="match status" value="1"/>
</dbReference>
<dbReference type="Pfam" id="PF08666">
    <property type="entry name" value="SAF"/>
    <property type="match status" value="1"/>
</dbReference>
<evidence type="ECO:0000256" key="1">
    <source>
        <dbReference type="SAM" id="MobiDB-lite"/>
    </source>
</evidence>